<feature type="transmembrane region" description="Helical" evidence="17">
    <location>
        <begin position="146"/>
        <end position="166"/>
    </location>
</feature>
<gene>
    <name evidence="19" type="ORF">RNJ44_00203</name>
</gene>
<evidence type="ECO:0000256" key="14">
    <source>
        <dbReference type="ARBA" id="ARBA00023136"/>
    </source>
</evidence>
<comment type="similarity">
    <text evidence="4">Belongs to the HRD1 family.</text>
</comment>
<comment type="catalytic activity">
    <reaction evidence="1">
        <text>S-ubiquitinyl-[E2 ubiquitin-conjugating enzyme]-L-cysteine + [acceptor protein]-L-lysine = [E2 ubiquitin-conjugating enzyme]-L-cysteine + N(6)-ubiquitinyl-[acceptor protein]-L-lysine.</text>
        <dbReference type="EC" id="2.3.2.27"/>
    </reaction>
</comment>
<feature type="transmembrane region" description="Helical" evidence="17">
    <location>
        <begin position="104"/>
        <end position="125"/>
    </location>
</feature>
<dbReference type="Pfam" id="PF13639">
    <property type="entry name" value="zf-RING_2"/>
    <property type="match status" value="1"/>
</dbReference>
<evidence type="ECO:0000256" key="4">
    <source>
        <dbReference type="ARBA" id="ARBA00010089"/>
    </source>
</evidence>
<keyword evidence="7 17" id="KW-0812">Transmembrane</keyword>
<evidence type="ECO:0000256" key="8">
    <source>
        <dbReference type="ARBA" id="ARBA00022723"/>
    </source>
</evidence>
<dbReference type="PANTHER" id="PTHR22763">
    <property type="entry name" value="RING ZINC FINGER PROTEIN"/>
    <property type="match status" value="1"/>
</dbReference>
<evidence type="ECO:0000313" key="19">
    <source>
        <dbReference type="EMBL" id="KAL3231668.1"/>
    </source>
</evidence>
<evidence type="ECO:0000256" key="13">
    <source>
        <dbReference type="ARBA" id="ARBA00022989"/>
    </source>
</evidence>
<dbReference type="Proteomes" id="UP001623330">
    <property type="component" value="Unassembled WGS sequence"/>
</dbReference>
<dbReference type="CDD" id="cd16479">
    <property type="entry name" value="RING-H2_synoviolin"/>
    <property type="match status" value="1"/>
</dbReference>
<dbReference type="InterPro" id="IPR001841">
    <property type="entry name" value="Znf_RING"/>
</dbReference>
<dbReference type="PROSITE" id="PS50089">
    <property type="entry name" value="ZF_RING_2"/>
    <property type="match status" value="1"/>
</dbReference>
<keyword evidence="14 17" id="KW-0472">Membrane</keyword>
<keyword evidence="11" id="KW-0256">Endoplasmic reticulum</keyword>
<keyword evidence="6" id="KW-0808">Transferase</keyword>
<protein>
    <recommendedName>
        <fullName evidence="5">RING-type E3 ubiquitin transferase</fullName>
        <ecNumber evidence="5">2.3.2.27</ecNumber>
    </recommendedName>
</protein>
<evidence type="ECO:0000313" key="20">
    <source>
        <dbReference type="Proteomes" id="UP001623330"/>
    </source>
</evidence>
<feature type="transmembrane region" description="Helical" evidence="17">
    <location>
        <begin position="48"/>
        <end position="70"/>
    </location>
</feature>
<evidence type="ECO:0000256" key="11">
    <source>
        <dbReference type="ARBA" id="ARBA00022824"/>
    </source>
</evidence>
<keyword evidence="10" id="KW-0833">Ubl conjugation pathway</keyword>
<dbReference type="Gene3D" id="3.30.40.10">
    <property type="entry name" value="Zinc/RING finger domain, C3HC4 (zinc finger)"/>
    <property type="match status" value="1"/>
</dbReference>
<feature type="region of interest" description="Disordered" evidence="16">
    <location>
        <begin position="410"/>
        <end position="434"/>
    </location>
</feature>
<dbReference type="InterPro" id="IPR057992">
    <property type="entry name" value="TPR_SYVN1_N"/>
</dbReference>
<feature type="domain" description="RING-type" evidence="18">
    <location>
        <begin position="349"/>
        <end position="400"/>
    </location>
</feature>
<feature type="transmembrane region" description="Helical" evidence="17">
    <location>
        <begin position="172"/>
        <end position="191"/>
    </location>
</feature>
<dbReference type="InterPro" id="IPR050731">
    <property type="entry name" value="HRD1_E3_ubiq-ligases"/>
</dbReference>
<proteinExistence type="inferred from homology"/>
<dbReference type="InterPro" id="IPR058051">
    <property type="entry name" value="Znf_RING_synoviolin"/>
</dbReference>
<evidence type="ECO:0000256" key="15">
    <source>
        <dbReference type="PROSITE-ProRule" id="PRU00175"/>
    </source>
</evidence>
<evidence type="ECO:0000256" key="10">
    <source>
        <dbReference type="ARBA" id="ARBA00022786"/>
    </source>
</evidence>
<evidence type="ECO:0000256" key="2">
    <source>
        <dbReference type="ARBA" id="ARBA00004477"/>
    </source>
</evidence>
<evidence type="ECO:0000256" key="5">
    <source>
        <dbReference type="ARBA" id="ARBA00012483"/>
    </source>
</evidence>
<name>A0ABR4NT72_9SACH</name>
<keyword evidence="9 15" id="KW-0863">Zinc-finger</keyword>
<dbReference type="InterPro" id="IPR013083">
    <property type="entry name" value="Znf_RING/FYVE/PHD"/>
</dbReference>
<comment type="subcellular location">
    <subcellularLocation>
        <location evidence="2">Endoplasmic reticulum membrane</location>
        <topology evidence="2">Multi-pass membrane protein</topology>
    </subcellularLocation>
</comment>
<evidence type="ECO:0000259" key="18">
    <source>
        <dbReference type="PROSITE" id="PS50089"/>
    </source>
</evidence>
<keyword evidence="8" id="KW-0479">Metal-binding</keyword>
<keyword evidence="12" id="KW-0862">Zinc</keyword>
<dbReference type="SUPFAM" id="SSF57850">
    <property type="entry name" value="RING/U-box"/>
    <property type="match status" value="1"/>
</dbReference>
<feature type="compositionally biased region" description="Low complexity" evidence="16">
    <location>
        <begin position="411"/>
        <end position="426"/>
    </location>
</feature>
<evidence type="ECO:0000256" key="9">
    <source>
        <dbReference type="ARBA" id="ARBA00022771"/>
    </source>
</evidence>
<keyword evidence="13 17" id="KW-1133">Transmembrane helix</keyword>
<sequence length="534" mass="60833">MLSATQRKQLLVFTGAVYVLTVYCVLMAFQSSVSYLQIALKLSEGFNILIITVFTLLNSAILWQGLTSLLFGELRLIEHEHIFERLPYAVIGTIFMFSTFNERYFFTLATCALVLLYMKVFHWILRDRLDLLVQGINEHTTWKDLVLNRYICNLILLVSIDVYVISFCISKSYVIASSVFMSAAKPILGGGSNITQRALIYIMQAMEFTNLLIDLMNLAMNTGLQYYEFYLSHKHSQNVAFNHVPGEDAETENEEDDDTQFNGLEGKFMYEKLIDVITRFLQTLVHIVMALVLNLPLMLLKDIFVDIYVLYDSSKSLVAIWRNSKQLDTKLPTMTPEDLADDPNFDNVCIVCMDDLLPGDGHRLPSNANKKPKKLPCGHILHLSCLKNWMERSQTCPICRLPVFNEKGEILTPSSNNNSQTNLNQESSEDRAESNIGEYDEAELEGYNIPRPTSNVNTISLNSNYPFTVRKRNAEQIEHQTATETTDLDNKEILDFELLDSTTGDTIPAQLTLRKKTTTNVVYIPESAMIHRND</sequence>
<evidence type="ECO:0000256" key="17">
    <source>
        <dbReference type="SAM" id="Phobius"/>
    </source>
</evidence>
<dbReference type="Pfam" id="PF25563">
    <property type="entry name" value="TPR_SYVN1_N"/>
    <property type="match status" value="1"/>
</dbReference>
<dbReference type="EC" id="2.3.2.27" evidence="5"/>
<feature type="transmembrane region" description="Helical" evidence="17">
    <location>
        <begin position="12"/>
        <end position="36"/>
    </location>
</feature>
<dbReference type="EMBL" id="JBEVYD010000006">
    <property type="protein sequence ID" value="KAL3231668.1"/>
    <property type="molecule type" value="Genomic_DNA"/>
</dbReference>
<evidence type="ECO:0000256" key="6">
    <source>
        <dbReference type="ARBA" id="ARBA00022679"/>
    </source>
</evidence>
<dbReference type="SMART" id="SM00184">
    <property type="entry name" value="RING"/>
    <property type="match status" value="1"/>
</dbReference>
<dbReference type="PANTHER" id="PTHR22763:SF184">
    <property type="entry name" value="E3 UBIQUITIN-PROTEIN LIGASE SYNOVIOLIN"/>
    <property type="match status" value="1"/>
</dbReference>
<feature type="transmembrane region" description="Helical" evidence="17">
    <location>
        <begin position="280"/>
        <end position="300"/>
    </location>
</feature>
<reference evidence="19 20" key="1">
    <citation type="submission" date="2024-05" db="EMBL/GenBank/DDBJ databases">
        <title>Long read based assembly of the Candida bracarensis genome reveals expanded adhesin content.</title>
        <authorList>
            <person name="Marcet-Houben M."/>
            <person name="Ksiezopolska E."/>
            <person name="Gabaldon T."/>
        </authorList>
    </citation>
    <scope>NUCLEOTIDE SEQUENCE [LARGE SCALE GENOMIC DNA]</scope>
    <source>
        <strain evidence="19 20">CBM6</strain>
    </source>
</reference>
<comment type="pathway">
    <text evidence="3">Protein modification; protein ubiquitination.</text>
</comment>
<evidence type="ECO:0000256" key="7">
    <source>
        <dbReference type="ARBA" id="ARBA00022692"/>
    </source>
</evidence>
<accession>A0ABR4NT72</accession>
<organism evidence="19 20">
    <name type="scientific">Nakaseomyces bracarensis</name>
    <dbReference type="NCBI Taxonomy" id="273131"/>
    <lineage>
        <taxon>Eukaryota</taxon>
        <taxon>Fungi</taxon>
        <taxon>Dikarya</taxon>
        <taxon>Ascomycota</taxon>
        <taxon>Saccharomycotina</taxon>
        <taxon>Saccharomycetes</taxon>
        <taxon>Saccharomycetales</taxon>
        <taxon>Saccharomycetaceae</taxon>
        <taxon>Nakaseomyces</taxon>
    </lineage>
</organism>
<keyword evidence="20" id="KW-1185">Reference proteome</keyword>
<evidence type="ECO:0000256" key="16">
    <source>
        <dbReference type="SAM" id="MobiDB-lite"/>
    </source>
</evidence>
<comment type="caution">
    <text evidence="19">The sequence shown here is derived from an EMBL/GenBank/DDBJ whole genome shotgun (WGS) entry which is preliminary data.</text>
</comment>
<evidence type="ECO:0000256" key="12">
    <source>
        <dbReference type="ARBA" id="ARBA00022833"/>
    </source>
</evidence>
<evidence type="ECO:0000256" key="1">
    <source>
        <dbReference type="ARBA" id="ARBA00000900"/>
    </source>
</evidence>
<evidence type="ECO:0000256" key="3">
    <source>
        <dbReference type="ARBA" id="ARBA00004906"/>
    </source>
</evidence>